<reference evidence="1 2" key="1">
    <citation type="submission" date="2020-06" db="EMBL/GenBank/DDBJ databases">
        <authorList>
            <person name="Li R."/>
            <person name="Bekaert M."/>
        </authorList>
    </citation>
    <scope>NUCLEOTIDE SEQUENCE [LARGE SCALE GENOMIC DNA]</scope>
    <source>
        <strain evidence="2">wild</strain>
    </source>
</reference>
<dbReference type="EMBL" id="CACVKT020000481">
    <property type="protein sequence ID" value="CAC5359418.1"/>
    <property type="molecule type" value="Genomic_DNA"/>
</dbReference>
<gene>
    <name evidence="1" type="ORF">MCOR_2267</name>
</gene>
<name>A0A6J8A213_MYTCO</name>
<evidence type="ECO:0000313" key="1">
    <source>
        <dbReference type="EMBL" id="CAC5359418.1"/>
    </source>
</evidence>
<dbReference type="AlphaFoldDB" id="A0A6J8A213"/>
<dbReference type="Proteomes" id="UP000507470">
    <property type="component" value="Unassembled WGS sequence"/>
</dbReference>
<keyword evidence="2" id="KW-1185">Reference proteome</keyword>
<protein>
    <submittedName>
        <fullName evidence="1">Uncharacterized protein</fullName>
    </submittedName>
</protein>
<proteinExistence type="predicted"/>
<organism evidence="1 2">
    <name type="scientific">Mytilus coruscus</name>
    <name type="common">Sea mussel</name>
    <dbReference type="NCBI Taxonomy" id="42192"/>
    <lineage>
        <taxon>Eukaryota</taxon>
        <taxon>Metazoa</taxon>
        <taxon>Spiralia</taxon>
        <taxon>Lophotrochozoa</taxon>
        <taxon>Mollusca</taxon>
        <taxon>Bivalvia</taxon>
        <taxon>Autobranchia</taxon>
        <taxon>Pteriomorphia</taxon>
        <taxon>Mytilida</taxon>
        <taxon>Mytiloidea</taxon>
        <taxon>Mytilidae</taxon>
        <taxon>Mytilinae</taxon>
        <taxon>Mytilus</taxon>
    </lineage>
</organism>
<sequence length="160" mass="18759">MDLLKIIKRYRSDKDPKLQEFDGKCLSTFSREDLLQVATNIKLHLNEILVLLDVDDSRENLCKVRSFALEQKDKLKEDTNTQEPPKKKGQNIRKQIVRGFYAEREYCSDFYAERDNGSGFYAEREYGSGFYAEGEHEYCSGFYAEREYCSCFYAEPNGSY</sequence>
<accession>A0A6J8A213</accession>
<evidence type="ECO:0000313" key="2">
    <source>
        <dbReference type="Proteomes" id="UP000507470"/>
    </source>
</evidence>
<dbReference type="OrthoDB" id="6160066at2759"/>